<evidence type="ECO:0000313" key="2">
    <source>
        <dbReference type="EMBL" id="QNP55545.1"/>
    </source>
</evidence>
<dbReference type="KEGG" id="tdf:H9L22_15395"/>
<evidence type="ECO:0000256" key="1">
    <source>
        <dbReference type="SAM" id="MobiDB-lite"/>
    </source>
</evidence>
<keyword evidence="3" id="KW-1185">Reference proteome</keyword>
<accession>A0A7H0H4S9</accession>
<feature type="compositionally biased region" description="Low complexity" evidence="1">
    <location>
        <begin position="91"/>
        <end position="114"/>
    </location>
</feature>
<dbReference type="EMBL" id="CP060789">
    <property type="protein sequence ID" value="QNP55545.1"/>
    <property type="molecule type" value="Genomic_DNA"/>
</dbReference>
<name>A0A7H0H4S9_9ACTN</name>
<protein>
    <submittedName>
        <fullName evidence="2">Uncharacterized protein</fullName>
    </submittedName>
</protein>
<feature type="region of interest" description="Disordered" evidence="1">
    <location>
        <begin position="63"/>
        <end position="114"/>
    </location>
</feature>
<gene>
    <name evidence="2" type="ORF">H9L22_15395</name>
</gene>
<dbReference type="RefSeq" id="WP_187720675.1">
    <property type="nucleotide sequence ID" value="NZ_BAABBL010000020.1"/>
</dbReference>
<evidence type="ECO:0000313" key="3">
    <source>
        <dbReference type="Proteomes" id="UP000516117"/>
    </source>
</evidence>
<organism evidence="2 3">
    <name type="scientific">Tessaracoccus defluvii</name>
    <dbReference type="NCBI Taxonomy" id="1285901"/>
    <lineage>
        <taxon>Bacteria</taxon>
        <taxon>Bacillati</taxon>
        <taxon>Actinomycetota</taxon>
        <taxon>Actinomycetes</taxon>
        <taxon>Propionibacteriales</taxon>
        <taxon>Propionibacteriaceae</taxon>
        <taxon>Tessaracoccus</taxon>
    </lineage>
</organism>
<reference evidence="2 3" key="1">
    <citation type="submission" date="2020-08" db="EMBL/GenBank/DDBJ databases">
        <title>Genome sequence of Tessaracoccus defluvii JCM 17540T.</title>
        <authorList>
            <person name="Hyun D.-W."/>
            <person name="Bae J.-W."/>
        </authorList>
    </citation>
    <scope>NUCLEOTIDE SEQUENCE [LARGE SCALE GENOMIC DNA]</scope>
    <source>
        <strain evidence="2 3">JCM 17540</strain>
    </source>
</reference>
<dbReference type="Proteomes" id="UP000516117">
    <property type="component" value="Chromosome"/>
</dbReference>
<dbReference type="AlphaFoldDB" id="A0A7H0H4S9"/>
<proteinExistence type="predicted"/>
<sequence length="114" mass="11870">MRAPQAALEGPNGWEPLNENYGIFFARVAETPDEAGTVEEIIRSLRHPHLFGLAVSDGVNRPAARGPVLTGAAAAHPPAGIVDARHPDLQPPSTRGTTPSRRVPTSSSGTAACS</sequence>